<dbReference type="SMART" id="SM00709">
    <property type="entry name" value="Zpr1"/>
    <property type="match status" value="2"/>
</dbReference>
<keyword evidence="5" id="KW-0175">Coiled coil</keyword>
<dbReference type="EMBL" id="CAJNOW010010687">
    <property type="protein sequence ID" value="CAF1586469.1"/>
    <property type="molecule type" value="Genomic_DNA"/>
</dbReference>
<keyword evidence="2" id="KW-0479">Metal-binding</keyword>
<evidence type="ECO:0000313" key="11">
    <source>
        <dbReference type="EMBL" id="CAF4229629.1"/>
    </source>
</evidence>
<dbReference type="InterPro" id="IPR004457">
    <property type="entry name" value="Znf_ZPR1"/>
</dbReference>
<dbReference type="EMBL" id="CAJNOV010000467">
    <property type="protein sequence ID" value="CAF1024325.1"/>
    <property type="molecule type" value="Genomic_DNA"/>
</dbReference>
<feature type="domain" description="Zinc finger ZPR1-type" evidence="6">
    <location>
        <begin position="27"/>
        <end position="208"/>
    </location>
</feature>
<keyword evidence="4" id="KW-0862">Zinc</keyword>
<accession>A0A817A9S9</accession>
<evidence type="ECO:0000313" key="10">
    <source>
        <dbReference type="EMBL" id="CAF3878961.1"/>
    </source>
</evidence>
<dbReference type="EMBL" id="CAJOBH010001894">
    <property type="protein sequence ID" value="CAF3878961.1"/>
    <property type="molecule type" value="Genomic_DNA"/>
</dbReference>
<dbReference type="FunFam" id="2.20.25.420:FF:000001">
    <property type="entry name" value="Zinc finger protein ZPR1"/>
    <property type="match status" value="1"/>
</dbReference>
<dbReference type="InterPro" id="IPR056180">
    <property type="entry name" value="ZPR1_jr_dom"/>
</dbReference>
<feature type="coiled-coil region" evidence="5">
    <location>
        <begin position="132"/>
        <end position="159"/>
    </location>
</feature>
<dbReference type="FunFam" id="2.20.25.420:FF:000003">
    <property type="entry name" value="zinc finger protein ZPR1"/>
    <property type="match status" value="1"/>
</dbReference>
<dbReference type="Pfam" id="PF03367">
    <property type="entry name" value="Zn_ribbon_ZPR1"/>
    <property type="match status" value="2"/>
</dbReference>
<proteinExistence type="inferred from homology"/>
<evidence type="ECO:0000256" key="4">
    <source>
        <dbReference type="ARBA" id="ARBA00022833"/>
    </source>
</evidence>
<gene>
    <name evidence="10" type="ORF">BYL167_LOCUS7339</name>
    <name evidence="7" type="ORF">CJN711_LOCUS3476</name>
    <name evidence="8" type="ORF">KQP761_LOCUS20712</name>
    <name evidence="9" type="ORF">MBJ925_LOCUS38142</name>
    <name evidence="11" type="ORF">SMN809_LOCUS23080</name>
</gene>
<dbReference type="InterPro" id="IPR042451">
    <property type="entry name" value="ZPR1_A/B_dom"/>
</dbReference>
<evidence type="ECO:0000259" key="6">
    <source>
        <dbReference type="SMART" id="SM00709"/>
    </source>
</evidence>
<evidence type="ECO:0000313" key="7">
    <source>
        <dbReference type="EMBL" id="CAF1024325.1"/>
    </source>
</evidence>
<dbReference type="OrthoDB" id="308464at2759"/>
<evidence type="ECO:0000313" key="8">
    <source>
        <dbReference type="EMBL" id="CAF1586469.1"/>
    </source>
</evidence>
<dbReference type="PANTHER" id="PTHR10876:SF0">
    <property type="entry name" value="ZINC FINGER PROTEIN ZPR1"/>
    <property type="match status" value="1"/>
</dbReference>
<dbReference type="Proteomes" id="UP000663834">
    <property type="component" value="Unassembled WGS sequence"/>
</dbReference>
<evidence type="ECO:0000313" key="9">
    <source>
        <dbReference type="EMBL" id="CAF2255159.1"/>
    </source>
</evidence>
<feature type="domain" description="Zinc finger ZPR1-type" evidence="6">
    <location>
        <begin position="261"/>
        <end position="424"/>
    </location>
</feature>
<dbReference type="GO" id="GO:0008270">
    <property type="term" value="F:zinc ion binding"/>
    <property type="evidence" value="ECO:0007669"/>
    <property type="project" value="UniProtKB-KW"/>
</dbReference>
<dbReference type="InterPro" id="IPR042452">
    <property type="entry name" value="ZPR1_Znf1/2"/>
</dbReference>
<comment type="similarity">
    <text evidence="1">Belongs to the ZPR1 family.</text>
</comment>
<dbReference type="EMBL" id="CAJNRE010021281">
    <property type="protein sequence ID" value="CAF2255159.1"/>
    <property type="molecule type" value="Genomic_DNA"/>
</dbReference>
<dbReference type="Gene3D" id="2.20.25.420">
    <property type="entry name" value="ZPR1, zinc finger domain"/>
    <property type="match status" value="2"/>
</dbReference>
<dbReference type="PANTHER" id="PTHR10876">
    <property type="entry name" value="ZINC FINGER PROTEIN ZPR1"/>
    <property type="match status" value="1"/>
</dbReference>
<dbReference type="Pfam" id="PF22794">
    <property type="entry name" value="jr-ZPR1"/>
    <property type="match status" value="2"/>
</dbReference>
<dbReference type="Proteomes" id="UP000663824">
    <property type="component" value="Unassembled WGS sequence"/>
</dbReference>
<keyword evidence="3" id="KW-0863">Zinc-finger</keyword>
<dbReference type="Gene3D" id="2.60.120.1040">
    <property type="entry name" value="ZPR1, A/B domain"/>
    <property type="match status" value="2"/>
</dbReference>
<evidence type="ECO:0000256" key="3">
    <source>
        <dbReference type="ARBA" id="ARBA00022771"/>
    </source>
</evidence>
<dbReference type="Proteomes" id="UP000676336">
    <property type="component" value="Unassembled WGS sequence"/>
</dbReference>
<dbReference type="NCBIfam" id="TIGR00310">
    <property type="entry name" value="ZPR1_znf"/>
    <property type="match status" value="2"/>
</dbReference>
<dbReference type="GO" id="GO:0005634">
    <property type="term" value="C:nucleus"/>
    <property type="evidence" value="ECO:0007669"/>
    <property type="project" value="TreeGrafter"/>
</dbReference>
<protein>
    <recommendedName>
        <fullName evidence="6">Zinc finger ZPR1-type domain-containing protein</fullName>
    </recommendedName>
</protein>
<evidence type="ECO:0000256" key="5">
    <source>
        <dbReference type="SAM" id="Coils"/>
    </source>
</evidence>
<organism evidence="9 12">
    <name type="scientific">Rotaria magnacalcarata</name>
    <dbReference type="NCBI Taxonomy" id="392030"/>
    <lineage>
        <taxon>Eukaryota</taxon>
        <taxon>Metazoa</taxon>
        <taxon>Spiralia</taxon>
        <taxon>Gnathifera</taxon>
        <taxon>Rotifera</taxon>
        <taxon>Eurotatoria</taxon>
        <taxon>Bdelloidea</taxon>
        <taxon>Philodinida</taxon>
        <taxon>Philodinidae</taxon>
        <taxon>Rotaria</taxon>
    </lineage>
</organism>
<evidence type="ECO:0000256" key="2">
    <source>
        <dbReference type="ARBA" id="ARBA00022723"/>
    </source>
</evidence>
<name>A0A817A9S9_9BILA</name>
<dbReference type="InterPro" id="IPR040141">
    <property type="entry name" value="ZPR1"/>
</dbReference>
<dbReference type="Proteomes" id="UP000681967">
    <property type="component" value="Unassembled WGS sequence"/>
</dbReference>
<evidence type="ECO:0000313" key="12">
    <source>
        <dbReference type="Proteomes" id="UP000663824"/>
    </source>
</evidence>
<reference evidence="9" key="1">
    <citation type="submission" date="2021-02" db="EMBL/GenBank/DDBJ databases">
        <authorList>
            <person name="Nowell W R."/>
        </authorList>
    </citation>
    <scope>NUCLEOTIDE SEQUENCE</scope>
</reference>
<sequence>MTTTANRPIFAALSADDAESQLTEMESLCMNCYAKGNTRLLLTRIPYYKEVILSSFECDSCHFKNNDIQPAQRIEPYGVLINVQILDSKDLNRQIVKSSYGTIRIKELDFEQTSSGENGLLTTIEGFFDSITENINKTMKQIEETIDELNKKSKESSIDDNDKQTISQFEQQKEKLYEFLNRVESLRNLSQTFHFEVDDPSGNSFIENPKAPCRDEQMKIKKYRRTVEQDKSLGMEEEIKEDASKLGEPENIKDEVLNFQTNCPSCDSACDTHMKLTEIPYFKEVIVMATSCDVCGHKSNEVKSGTGIAPQGIRYRLIMNDPIDLNRDILVSETSSFSIPDLDFELSESRSIGGRFTTVEGILTTLKSELTNMIMPFSCGDSHDPKSDKNYVKLFVDDISAVIAGEKFVTIVLDDPAGNCYLQNICAPEPDPQLIVEHYPRSDDQDDLLGIKDMKLENYAAHS</sequence>
<evidence type="ECO:0000256" key="1">
    <source>
        <dbReference type="ARBA" id="ARBA00008354"/>
    </source>
</evidence>
<comment type="caution">
    <text evidence="9">The sequence shown here is derived from an EMBL/GenBank/DDBJ whole genome shotgun (WGS) entry which is preliminary data.</text>
</comment>
<dbReference type="Proteomes" id="UP000663855">
    <property type="component" value="Unassembled WGS sequence"/>
</dbReference>
<dbReference type="EMBL" id="CAJOBI010023288">
    <property type="protein sequence ID" value="CAF4229629.1"/>
    <property type="molecule type" value="Genomic_DNA"/>
</dbReference>
<dbReference type="AlphaFoldDB" id="A0A817A9S9"/>